<evidence type="ECO:0000313" key="1">
    <source>
        <dbReference type="EMBL" id="UPT85884.1"/>
    </source>
</evidence>
<reference evidence="1" key="2">
    <citation type="submission" date="2022-04" db="EMBL/GenBank/DDBJ databases">
        <authorList>
            <person name="Bromfield E.S.P."/>
            <person name="Cloutier S."/>
        </authorList>
    </citation>
    <scope>NUCLEOTIDE SEQUENCE</scope>
    <source>
        <strain evidence="1">1S5</strain>
    </source>
</reference>
<name>A0A8T5V913_9BRAD</name>
<organism evidence="1 2">
    <name type="scientific">Bradyrhizobium barranii subsp. apii</name>
    <dbReference type="NCBI Taxonomy" id="2819348"/>
    <lineage>
        <taxon>Bacteria</taxon>
        <taxon>Pseudomonadati</taxon>
        <taxon>Pseudomonadota</taxon>
        <taxon>Alphaproteobacteria</taxon>
        <taxon>Hyphomicrobiales</taxon>
        <taxon>Nitrobacteraceae</taxon>
        <taxon>Bradyrhizobium</taxon>
        <taxon>Bradyrhizobium barranii</taxon>
    </lineage>
</organism>
<accession>A0A8T5V913</accession>
<protein>
    <submittedName>
        <fullName evidence="1">Uncharacterized protein</fullName>
    </submittedName>
</protein>
<sequence>MTKSDTNGFRTLVDRADDPQACAGIGAALVLPQLVPRLARPAALRWVREIVGRERSVTPA</sequence>
<gene>
    <name evidence="1" type="ORF">HAP41_0000037240</name>
</gene>
<dbReference type="RefSeq" id="WP_166083588.1">
    <property type="nucleotide sequence ID" value="NZ_CP096251.1"/>
</dbReference>
<dbReference type="AlphaFoldDB" id="A0A8T5V913"/>
<dbReference type="EMBL" id="CP096255">
    <property type="protein sequence ID" value="UPT85884.1"/>
    <property type="molecule type" value="Genomic_DNA"/>
</dbReference>
<reference evidence="1" key="1">
    <citation type="journal article" date="2017" name="Syst. Appl. Microbiol.">
        <title>Soybeans inoculated with root zone soils of Canadian native legumes harbour diverse and novel Bradyrhizobium spp. that possess agricultural potential.</title>
        <authorList>
            <person name="Bromfield E.S.P."/>
            <person name="Cloutier S."/>
            <person name="Tambong J.T."/>
            <person name="Tran Thi T.V."/>
        </authorList>
    </citation>
    <scope>NUCLEOTIDE SEQUENCE</scope>
    <source>
        <strain evidence="1">1S5</strain>
    </source>
</reference>
<dbReference type="Proteomes" id="UP000551709">
    <property type="component" value="Chromosome"/>
</dbReference>
<evidence type="ECO:0000313" key="2">
    <source>
        <dbReference type="Proteomes" id="UP000551709"/>
    </source>
</evidence>
<proteinExistence type="predicted"/>